<dbReference type="Gene3D" id="2.40.10.10">
    <property type="entry name" value="Trypsin-like serine proteases"/>
    <property type="match status" value="1"/>
</dbReference>
<dbReference type="GO" id="GO:0008233">
    <property type="term" value="F:peptidase activity"/>
    <property type="evidence" value="ECO:0007669"/>
    <property type="project" value="UniProtKB-KW"/>
</dbReference>
<evidence type="ECO:0000256" key="5">
    <source>
        <dbReference type="ARBA" id="ARBA00023145"/>
    </source>
</evidence>
<keyword evidence="5" id="KW-0865">Zymogen</keyword>
<evidence type="ECO:0000256" key="3">
    <source>
        <dbReference type="ARBA" id="ARBA00022801"/>
    </source>
</evidence>
<keyword evidence="6" id="KW-1015">Disulfide bond</keyword>
<evidence type="ECO:0000256" key="2">
    <source>
        <dbReference type="ARBA" id="ARBA00022729"/>
    </source>
</evidence>
<dbReference type="PROSITE" id="PS00135">
    <property type="entry name" value="TRYPSIN_SER"/>
    <property type="match status" value="1"/>
</dbReference>
<evidence type="ECO:0000256" key="4">
    <source>
        <dbReference type="ARBA" id="ARBA00022825"/>
    </source>
</evidence>
<dbReference type="SUPFAM" id="SSF50494">
    <property type="entry name" value="Trypsin-like serine proteases"/>
    <property type="match status" value="1"/>
</dbReference>
<name>A0ABS2YRE5_POLSE</name>
<dbReference type="Pfam" id="PF00089">
    <property type="entry name" value="Trypsin"/>
    <property type="match status" value="1"/>
</dbReference>
<evidence type="ECO:0000256" key="6">
    <source>
        <dbReference type="ARBA" id="ARBA00023157"/>
    </source>
</evidence>
<feature type="non-terminal residue" evidence="9">
    <location>
        <position position="1"/>
    </location>
</feature>
<evidence type="ECO:0000313" key="10">
    <source>
        <dbReference type="Proteomes" id="UP001166052"/>
    </source>
</evidence>
<dbReference type="GO" id="GO:0006508">
    <property type="term" value="P:proteolysis"/>
    <property type="evidence" value="ECO:0007669"/>
    <property type="project" value="UniProtKB-KW"/>
</dbReference>
<reference evidence="9" key="1">
    <citation type="journal article" date="2021" name="Cell">
        <title>Tracing the genetic footprints of vertebrate landing in non-teleost ray-finned fishes.</title>
        <authorList>
            <person name="Bi X."/>
            <person name="Wang K."/>
            <person name="Yang L."/>
            <person name="Pan H."/>
            <person name="Jiang H."/>
            <person name="Wei Q."/>
            <person name="Fang M."/>
            <person name="Yu H."/>
            <person name="Zhu C."/>
            <person name="Cai Y."/>
            <person name="He Y."/>
            <person name="Gan X."/>
            <person name="Zeng H."/>
            <person name="Yu D."/>
            <person name="Zhu Y."/>
            <person name="Jiang H."/>
            <person name="Qiu Q."/>
            <person name="Yang H."/>
            <person name="Zhang Y.E."/>
            <person name="Wang W."/>
            <person name="Zhu M."/>
            <person name="He S."/>
            <person name="Zhang G."/>
        </authorList>
    </citation>
    <scope>NUCLEOTIDE SEQUENCE</scope>
    <source>
        <strain evidence="9">Bchr_001</strain>
    </source>
</reference>
<dbReference type="Proteomes" id="UP001166052">
    <property type="component" value="Unassembled WGS sequence"/>
</dbReference>
<protein>
    <submittedName>
        <fullName evidence="9">MCT1A protease</fullName>
    </submittedName>
</protein>
<dbReference type="InterPro" id="IPR001314">
    <property type="entry name" value="Peptidase_S1A"/>
</dbReference>
<comment type="caution">
    <text evidence="9">The sequence shown here is derived from an EMBL/GenBank/DDBJ whole genome shotgun (WGS) entry which is preliminary data.</text>
</comment>
<dbReference type="EMBL" id="JAAWVN010000931">
    <property type="protein sequence ID" value="MBN3289049.1"/>
    <property type="molecule type" value="Genomic_DNA"/>
</dbReference>
<dbReference type="InterPro" id="IPR033116">
    <property type="entry name" value="TRYPSIN_SER"/>
</dbReference>
<organism evidence="9 10">
    <name type="scientific">Polypterus senegalus</name>
    <name type="common">Senegal bichir</name>
    <dbReference type="NCBI Taxonomy" id="55291"/>
    <lineage>
        <taxon>Eukaryota</taxon>
        <taxon>Metazoa</taxon>
        <taxon>Chordata</taxon>
        <taxon>Craniata</taxon>
        <taxon>Vertebrata</taxon>
        <taxon>Euteleostomi</taxon>
        <taxon>Actinopterygii</taxon>
        <taxon>Polypteriformes</taxon>
        <taxon>Polypteridae</taxon>
        <taxon>Polypterus</taxon>
    </lineage>
</organism>
<dbReference type="SMART" id="SM00020">
    <property type="entry name" value="Tryp_SPc"/>
    <property type="match status" value="1"/>
</dbReference>
<feature type="domain" description="Peptidase S1" evidence="8">
    <location>
        <begin position="20"/>
        <end position="253"/>
    </location>
</feature>
<keyword evidence="1 7" id="KW-0645">Protease</keyword>
<dbReference type="InterPro" id="IPR001254">
    <property type="entry name" value="Trypsin_dom"/>
</dbReference>
<evidence type="ECO:0000313" key="9">
    <source>
        <dbReference type="EMBL" id="MBN3289049.1"/>
    </source>
</evidence>
<evidence type="ECO:0000256" key="7">
    <source>
        <dbReference type="RuleBase" id="RU363034"/>
    </source>
</evidence>
<dbReference type="PROSITE" id="PS50240">
    <property type="entry name" value="TRYPSIN_DOM"/>
    <property type="match status" value="1"/>
</dbReference>
<accession>A0ABS2YRE5</accession>
<gene>
    <name evidence="9" type="primary">Mct1a_3</name>
    <name evidence="9" type="ORF">GTO92_0008558</name>
</gene>
<dbReference type="CDD" id="cd00190">
    <property type="entry name" value="Tryp_SPc"/>
    <property type="match status" value="1"/>
</dbReference>
<proteinExistence type="predicted"/>
<dbReference type="PROSITE" id="PS00134">
    <property type="entry name" value="TRYPSIN_HIS"/>
    <property type="match status" value="1"/>
</dbReference>
<evidence type="ECO:0000259" key="8">
    <source>
        <dbReference type="PROSITE" id="PS50240"/>
    </source>
</evidence>
<evidence type="ECO:0000256" key="1">
    <source>
        <dbReference type="ARBA" id="ARBA00022670"/>
    </source>
</evidence>
<dbReference type="InterPro" id="IPR043504">
    <property type="entry name" value="Peptidase_S1_PA_chymotrypsin"/>
</dbReference>
<feature type="non-terminal residue" evidence="9">
    <location>
        <position position="259"/>
    </location>
</feature>
<keyword evidence="4 7" id="KW-0720">Serine protease</keyword>
<keyword evidence="10" id="KW-1185">Reference proteome</keyword>
<sequence length="259" mass="29022">MPPTIIRKRQQLDGVLGEKIIDGREAEPHSRPYMAYLKIQRSEGFFKCGGVIIHPRFILSAAHCSGENITVILGAHDLLKIETSWQKILVKKIIVHEKYKKKTHENDIMLLELWHKATWTPEVQPIKIPDAAVDVQPNTSCSVAGWGKTNNNSTSNKVLREVNVKVQDVNECKAAKKNNLKEKVICARGTGIKGTCNGDSGSPLICPIKGAHLAAVGIVSFRLSNEKECEDPDRNNVYMKVSAYWSWIKKNIRANSQTW</sequence>
<dbReference type="PANTHER" id="PTHR24271">
    <property type="entry name" value="KALLIKREIN-RELATED"/>
    <property type="match status" value="1"/>
</dbReference>
<dbReference type="PANTHER" id="PTHR24271:SF81">
    <property type="entry name" value="GRANZYME B"/>
    <property type="match status" value="1"/>
</dbReference>
<dbReference type="PRINTS" id="PR00722">
    <property type="entry name" value="CHYMOTRYPSIN"/>
</dbReference>
<keyword evidence="2" id="KW-0732">Signal</keyword>
<dbReference type="InterPro" id="IPR009003">
    <property type="entry name" value="Peptidase_S1_PA"/>
</dbReference>
<dbReference type="InterPro" id="IPR018114">
    <property type="entry name" value="TRYPSIN_HIS"/>
</dbReference>
<keyword evidence="3 7" id="KW-0378">Hydrolase</keyword>